<evidence type="ECO:0008006" key="4">
    <source>
        <dbReference type="Google" id="ProtNLM"/>
    </source>
</evidence>
<accession>A0A916SWU7</accession>
<gene>
    <name evidence="2" type="ORF">GCM10011380_07650</name>
</gene>
<keyword evidence="1" id="KW-0732">Signal</keyword>
<evidence type="ECO:0000313" key="2">
    <source>
        <dbReference type="EMBL" id="GGB20538.1"/>
    </source>
</evidence>
<reference evidence="2" key="2">
    <citation type="submission" date="2020-09" db="EMBL/GenBank/DDBJ databases">
        <authorList>
            <person name="Sun Q."/>
            <person name="Zhou Y."/>
        </authorList>
    </citation>
    <scope>NUCLEOTIDE SEQUENCE</scope>
    <source>
        <strain evidence="2">CGMCC 1.15330</strain>
    </source>
</reference>
<dbReference type="AlphaFoldDB" id="A0A916SWU7"/>
<keyword evidence="3" id="KW-1185">Reference proteome</keyword>
<feature type="signal peptide" evidence="1">
    <location>
        <begin position="1"/>
        <end position="25"/>
    </location>
</feature>
<dbReference type="RefSeq" id="WP_229664344.1">
    <property type="nucleotide sequence ID" value="NZ_BMIH01000001.1"/>
</dbReference>
<evidence type="ECO:0000313" key="3">
    <source>
        <dbReference type="Proteomes" id="UP000623067"/>
    </source>
</evidence>
<evidence type="ECO:0000256" key="1">
    <source>
        <dbReference type="SAM" id="SignalP"/>
    </source>
</evidence>
<name>A0A916SWU7_9SPHN</name>
<comment type="caution">
    <text evidence="2">The sequence shown here is derived from an EMBL/GenBank/DDBJ whole genome shotgun (WGS) entry which is preliminary data.</text>
</comment>
<dbReference type="EMBL" id="BMIH01000001">
    <property type="protein sequence ID" value="GGB20538.1"/>
    <property type="molecule type" value="Genomic_DNA"/>
</dbReference>
<protein>
    <recommendedName>
        <fullName evidence="4">Rap1a immunity protein domain-containing protein</fullName>
    </recommendedName>
</protein>
<organism evidence="2 3">
    <name type="scientific">Sphingomonas metalli</name>
    <dbReference type="NCBI Taxonomy" id="1779358"/>
    <lineage>
        <taxon>Bacteria</taxon>
        <taxon>Pseudomonadati</taxon>
        <taxon>Pseudomonadota</taxon>
        <taxon>Alphaproteobacteria</taxon>
        <taxon>Sphingomonadales</taxon>
        <taxon>Sphingomonadaceae</taxon>
        <taxon>Sphingomonas</taxon>
    </lineage>
</organism>
<reference evidence="2" key="1">
    <citation type="journal article" date="2014" name="Int. J. Syst. Evol. Microbiol.">
        <title>Complete genome sequence of Corynebacterium casei LMG S-19264T (=DSM 44701T), isolated from a smear-ripened cheese.</title>
        <authorList>
            <consortium name="US DOE Joint Genome Institute (JGI-PGF)"/>
            <person name="Walter F."/>
            <person name="Albersmeier A."/>
            <person name="Kalinowski J."/>
            <person name="Ruckert C."/>
        </authorList>
    </citation>
    <scope>NUCLEOTIDE SEQUENCE</scope>
    <source>
        <strain evidence="2">CGMCC 1.15330</strain>
    </source>
</reference>
<feature type="chain" id="PRO_5037090251" description="Rap1a immunity protein domain-containing protein" evidence="1">
    <location>
        <begin position="26"/>
        <end position="126"/>
    </location>
</feature>
<dbReference type="Proteomes" id="UP000623067">
    <property type="component" value="Unassembled WGS sequence"/>
</dbReference>
<proteinExistence type="predicted"/>
<sequence length="126" mass="13300">MSFRSLSLLCAAGLGLAAVAAPAGAAMTTGTFVERADALRSMGFAAMLSPDFQVLKEEARQARVELKAENARRLAAHKPGIACVPEGESVGIEEMIDSLAALPAADQKRPLRDGYAKVLGRKFPCR</sequence>